<gene>
    <name evidence="2" type="ORF">BST96_10630</name>
</gene>
<organism evidence="2 3">
    <name type="scientific">Oceanicoccus sagamiensis</name>
    <dbReference type="NCBI Taxonomy" id="716816"/>
    <lineage>
        <taxon>Bacteria</taxon>
        <taxon>Pseudomonadati</taxon>
        <taxon>Pseudomonadota</taxon>
        <taxon>Gammaproteobacteria</taxon>
        <taxon>Cellvibrionales</taxon>
        <taxon>Spongiibacteraceae</taxon>
        <taxon>Oceanicoccus</taxon>
    </lineage>
</organism>
<accession>A0A1X9NA82</accession>
<evidence type="ECO:0000313" key="2">
    <source>
        <dbReference type="EMBL" id="ARN74536.1"/>
    </source>
</evidence>
<feature type="region of interest" description="Disordered" evidence="1">
    <location>
        <begin position="1"/>
        <end position="28"/>
    </location>
</feature>
<proteinExistence type="predicted"/>
<evidence type="ECO:0000256" key="1">
    <source>
        <dbReference type="SAM" id="MobiDB-lite"/>
    </source>
</evidence>
<name>A0A1X9NA82_9GAMM</name>
<evidence type="ECO:0000313" key="3">
    <source>
        <dbReference type="Proteomes" id="UP000193450"/>
    </source>
</evidence>
<dbReference type="RefSeq" id="WP_085758682.1">
    <property type="nucleotide sequence ID" value="NZ_CP019343.1"/>
</dbReference>
<dbReference type="EMBL" id="CP019343">
    <property type="protein sequence ID" value="ARN74536.1"/>
    <property type="molecule type" value="Genomic_DNA"/>
</dbReference>
<dbReference type="Proteomes" id="UP000193450">
    <property type="component" value="Chromosome"/>
</dbReference>
<keyword evidence="3" id="KW-1185">Reference proteome</keyword>
<dbReference type="KEGG" id="osg:BST96_10630"/>
<sequence length="87" mass="10134">MQILDNYYEPGTPSPSFEHKDGSPNLSFTLQLNQPELLTAKPTVDSNQQQDPNSLPVHFYLQNLHYQRLQQTIHTATKDKRKQKQQQ</sequence>
<protein>
    <submittedName>
        <fullName evidence="2">Uncharacterized protein</fullName>
    </submittedName>
</protein>
<reference evidence="2 3" key="1">
    <citation type="submission" date="2016-11" db="EMBL/GenBank/DDBJ databases">
        <title>Trade-off between light-utilization and light-protection in marine flavobacteria.</title>
        <authorList>
            <person name="Kumagai Y."/>
        </authorList>
    </citation>
    <scope>NUCLEOTIDE SEQUENCE [LARGE SCALE GENOMIC DNA]</scope>
    <source>
        <strain evidence="2 3">NBRC 107125</strain>
    </source>
</reference>
<dbReference type="AlphaFoldDB" id="A0A1X9NA82"/>